<feature type="chain" id="PRO_5044690975" evidence="2">
    <location>
        <begin position="18"/>
        <end position="219"/>
    </location>
</feature>
<gene>
    <name evidence="3" type="ORF">BLS_009709</name>
    <name evidence="5" type="ORF">EG327_000243</name>
    <name evidence="4" type="ORF">EG328_002997</name>
</gene>
<accession>A0A8H3YJV5</accession>
<name>A0A8H3YJV5_VENIN</name>
<organism evidence="3 6">
    <name type="scientific">Venturia inaequalis</name>
    <name type="common">Apple scab fungus</name>
    <dbReference type="NCBI Taxonomy" id="5025"/>
    <lineage>
        <taxon>Eukaryota</taxon>
        <taxon>Fungi</taxon>
        <taxon>Dikarya</taxon>
        <taxon>Ascomycota</taxon>
        <taxon>Pezizomycotina</taxon>
        <taxon>Dothideomycetes</taxon>
        <taxon>Pleosporomycetidae</taxon>
        <taxon>Venturiales</taxon>
        <taxon>Venturiaceae</taxon>
        <taxon>Venturia</taxon>
    </lineage>
</organism>
<evidence type="ECO:0000313" key="6">
    <source>
        <dbReference type="Proteomes" id="UP000433883"/>
    </source>
</evidence>
<dbReference type="EMBL" id="WNWR01000103">
    <property type="protein sequence ID" value="KAE9991241.1"/>
    <property type="molecule type" value="Genomic_DNA"/>
</dbReference>
<protein>
    <submittedName>
        <fullName evidence="3">Uncharacterized protein</fullName>
    </submittedName>
</protein>
<keyword evidence="2" id="KW-0732">Signal</keyword>
<sequence length="219" mass="23541">MKATLSLILALAASAIAAPVMRRDESTTEVDSTVDAANNIAKLESSPSEASVYVEGVKADHFPGDFEKRDETTPEADLTTEVDSTTDYEDEIEALVKRDESTPEADLITEIDSIDYEDEIEALVKRGESTTEVDPTAETGSAINLVNHIPEFESSPTGTAADDEELNVIPNSAETIRRREESTTEAEPTTEVDSAETDLTVDADEEEVDAASNPADTVV</sequence>
<evidence type="ECO:0000313" key="7">
    <source>
        <dbReference type="Proteomes" id="UP000447873"/>
    </source>
</evidence>
<dbReference type="Proteomes" id="UP000433883">
    <property type="component" value="Unassembled WGS sequence"/>
</dbReference>
<proteinExistence type="predicted"/>
<evidence type="ECO:0000313" key="3">
    <source>
        <dbReference type="EMBL" id="KAE9963084.1"/>
    </source>
</evidence>
<dbReference type="Proteomes" id="UP000447873">
    <property type="component" value="Unassembled WGS sequence"/>
</dbReference>
<evidence type="ECO:0000313" key="5">
    <source>
        <dbReference type="EMBL" id="KAE9991241.1"/>
    </source>
</evidence>
<evidence type="ECO:0000256" key="1">
    <source>
        <dbReference type="SAM" id="MobiDB-lite"/>
    </source>
</evidence>
<feature type="region of interest" description="Disordered" evidence="1">
    <location>
        <begin position="171"/>
        <end position="219"/>
    </location>
</feature>
<comment type="caution">
    <text evidence="3">The sequence shown here is derived from an EMBL/GenBank/DDBJ whole genome shotgun (WGS) entry which is preliminary data.</text>
</comment>
<feature type="signal peptide" evidence="2">
    <location>
        <begin position="1"/>
        <end position="17"/>
    </location>
</feature>
<dbReference type="Proteomes" id="UP000490939">
    <property type="component" value="Unassembled WGS sequence"/>
</dbReference>
<feature type="compositionally biased region" description="Acidic residues" evidence="1">
    <location>
        <begin position="188"/>
        <end position="209"/>
    </location>
</feature>
<keyword evidence="8" id="KW-1185">Reference proteome</keyword>
<dbReference type="EMBL" id="WNWQ01000906">
    <property type="protein sequence ID" value="KAE9963084.1"/>
    <property type="molecule type" value="Genomic_DNA"/>
</dbReference>
<reference evidence="3 6" key="1">
    <citation type="submission" date="2019-11" db="EMBL/GenBank/DDBJ databases">
        <title>Venturia inaequalis Genome Resource.</title>
        <authorList>
            <person name="Lichtner F.J."/>
        </authorList>
    </citation>
    <scope>NUCLEOTIDE SEQUENCE [LARGE SCALE GENOMIC DNA]</scope>
    <source>
        <strain evidence="4 7">120213</strain>
        <strain evidence="3">Bline_iso_100314</strain>
        <strain evidence="5 8">DMI_063113</strain>
    </source>
</reference>
<evidence type="ECO:0000256" key="2">
    <source>
        <dbReference type="SAM" id="SignalP"/>
    </source>
</evidence>
<evidence type="ECO:0000313" key="4">
    <source>
        <dbReference type="EMBL" id="KAE9975745.1"/>
    </source>
</evidence>
<evidence type="ECO:0000313" key="8">
    <source>
        <dbReference type="Proteomes" id="UP000490939"/>
    </source>
</evidence>
<dbReference type="EMBL" id="WNWS01000188">
    <property type="protein sequence ID" value="KAE9975745.1"/>
    <property type="molecule type" value="Genomic_DNA"/>
</dbReference>
<dbReference type="AlphaFoldDB" id="A0A8H3YJV5"/>